<dbReference type="EMBL" id="VLKT01000105">
    <property type="protein sequence ID" value="TWI17594.1"/>
    <property type="molecule type" value="Genomic_DNA"/>
</dbReference>
<keyword evidence="1" id="KW-0805">Transcription regulation</keyword>
<evidence type="ECO:0000256" key="2">
    <source>
        <dbReference type="ARBA" id="ARBA00023125"/>
    </source>
</evidence>
<dbReference type="OrthoDB" id="8638122at2"/>
<dbReference type="AlphaFoldDB" id="A0A562MCG7"/>
<dbReference type="InterPro" id="IPR008920">
    <property type="entry name" value="TF_FadR/GntR_C"/>
</dbReference>
<dbReference type="InterPro" id="IPR011711">
    <property type="entry name" value="GntR_C"/>
</dbReference>
<organism evidence="5 6">
    <name type="scientific">Mesorhizobium tianshanense</name>
    <dbReference type="NCBI Taxonomy" id="39844"/>
    <lineage>
        <taxon>Bacteria</taxon>
        <taxon>Pseudomonadati</taxon>
        <taxon>Pseudomonadota</taxon>
        <taxon>Alphaproteobacteria</taxon>
        <taxon>Hyphomicrobiales</taxon>
        <taxon>Phyllobacteriaceae</taxon>
        <taxon>Mesorhizobium</taxon>
    </lineage>
</organism>
<evidence type="ECO:0000256" key="1">
    <source>
        <dbReference type="ARBA" id="ARBA00023015"/>
    </source>
</evidence>
<keyword evidence="2" id="KW-0238">DNA-binding</keyword>
<dbReference type="Gene3D" id="1.10.10.10">
    <property type="entry name" value="Winged helix-like DNA-binding domain superfamily/Winged helix DNA-binding domain"/>
    <property type="match status" value="1"/>
</dbReference>
<dbReference type="InterPro" id="IPR036388">
    <property type="entry name" value="WH-like_DNA-bd_sf"/>
</dbReference>
<dbReference type="Gene3D" id="1.20.120.530">
    <property type="entry name" value="GntR ligand-binding domain-like"/>
    <property type="match status" value="1"/>
</dbReference>
<dbReference type="SMART" id="SM00345">
    <property type="entry name" value="HTH_GNTR"/>
    <property type="match status" value="1"/>
</dbReference>
<dbReference type="PANTHER" id="PTHR43537:SF5">
    <property type="entry name" value="UXU OPERON TRANSCRIPTIONAL REGULATOR"/>
    <property type="match status" value="1"/>
</dbReference>
<accession>A0A562MCG7</accession>
<dbReference type="SMART" id="SM00895">
    <property type="entry name" value="FCD"/>
    <property type="match status" value="1"/>
</dbReference>
<dbReference type="SUPFAM" id="SSF46785">
    <property type="entry name" value="Winged helix' DNA-binding domain"/>
    <property type="match status" value="1"/>
</dbReference>
<dbReference type="InterPro" id="IPR036390">
    <property type="entry name" value="WH_DNA-bd_sf"/>
</dbReference>
<dbReference type="PANTHER" id="PTHR43537">
    <property type="entry name" value="TRANSCRIPTIONAL REGULATOR, GNTR FAMILY"/>
    <property type="match status" value="1"/>
</dbReference>
<dbReference type="PROSITE" id="PS50949">
    <property type="entry name" value="HTH_GNTR"/>
    <property type="match status" value="1"/>
</dbReference>
<feature type="domain" description="HTH gntR-type" evidence="4">
    <location>
        <begin position="21"/>
        <end position="88"/>
    </location>
</feature>
<proteinExistence type="predicted"/>
<reference evidence="5 6" key="1">
    <citation type="journal article" date="2015" name="Stand. Genomic Sci.">
        <title>Genomic Encyclopedia of Bacterial and Archaeal Type Strains, Phase III: the genomes of soil and plant-associated and newly described type strains.</title>
        <authorList>
            <person name="Whitman W.B."/>
            <person name="Woyke T."/>
            <person name="Klenk H.P."/>
            <person name="Zhou Y."/>
            <person name="Lilburn T.G."/>
            <person name="Beck B.J."/>
            <person name="De Vos P."/>
            <person name="Vandamme P."/>
            <person name="Eisen J.A."/>
            <person name="Garrity G."/>
            <person name="Hugenholtz P."/>
            <person name="Kyrpides N.C."/>
        </authorList>
    </citation>
    <scope>NUCLEOTIDE SEQUENCE [LARGE SCALE GENOMIC DNA]</scope>
    <source>
        <strain evidence="5 6">CGMCC 1.2546</strain>
    </source>
</reference>
<dbReference type="Proteomes" id="UP000317122">
    <property type="component" value="Unassembled WGS sequence"/>
</dbReference>
<keyword evidence="6" id="KW-1185">Reference proteome</keyword>
<comment type="caution">
    <text evidence="5">The sequence shown here is derived from an EMBL/GenBank/DDBJ whole genome shotgun (WGS) entry which is preliminary data.</text>
</comment>
<dbReference type="Pfam" id="PF07729">
    <property type="entry name" value="FCD"/>
    <property type="match status" value="1"/>
</dbReference>
<evidence type="ECO:0000259" key="4">
    <source>
        <dbReference type="PROSITE" id="PS50949"/>
    </source>
</evidence>
<dbReference type="SUPFAM" id="SSF48008">
    <property type="entry name" value="GntR ligand-binding domain-like"/>
    <property type="match status" value="1"/>
</dbReference>
<evidence type="ECO:0000313" key="6">
    <source>
        <dbReference type="Proteomes" id="UP000317122"/>
    </source>
</evidence>
<evidence type="ECO:0000256" key="3">
    <source>
        <dbReference type="ARBA" id="ARBA00023163"/>
    </source>
</evidence>
<dbReference type="InterPro" id="IPR000524">
    <property type="entry name" value="Tscrpt_reg_HTH_GntR"/>
</dbReference>
<name>A0A562MCG7_9HYPH</name>
<dbReference type="GO" id="GO:0003700">
    <property type="term" value="F:DNA-binding transcription factor activity"/>
    <property type="evidence" value="ECO:0007669"/>
    <property type="project" value="InterPro"/>
</dbReference>
<gene>
    <name evidence="5" type="ORF">IQ26_07498</name>
</gene>
<evidence type="ECO:0000313" key="5">
    <source>
        <dbReference type="EMBL" id="TWI17594.1"/>
    </source>
</evidence>
<dbReference type="RefSeq" id="WP_145723391.1">
    <property type="nucleotide sequence ID" value="NZ_BSPF01000129.1"/>
</dbReference>
<sequence length="236" mass="26852">MAEISDFKAMPPVGIDPIGASSEGASLYERIREDIIEGRLAANERLVVTDLARRHGTSTNPVREALQLLRGEGFVTFVANRGARVRPIDQDFVRDIYEIGVLIEPALTRWFVNMATGEDIAELERIQGLIEENDFADTFRHSELDTAFHTVMYQRHYNRHAAELWWKHREVLRAVSRRFNFTLARRAAIMREHRELIALVKAGDADKAAELVSRHVEGSGRHILEQMRARNAARAG</sequence>
<dbReference type="CDD" id="cd07377">
    <property type="entry name" value="WHTH_GntR"/>
    <property type="match status" value="1"/>
</dbReference>
<protein>
    <submittedName>
        <fullName evidence="5">GntR family transcriptional regulator</fullName>
    </submittedName>
</protein>
<dbReference type="GO" id="GO:0003677">
    <property type="term" value="F:DNA binding"/>
    <property type="evidence" value="ECO:0007669"/>
    <property type="project" value="UniProtKB-KW"/>
</dbReference>
<dbReference type="Pfam" id="PF00392">
    <property type="entry name" value="GntR"/>
    <property type="match status" value="1"/>
</dbReference>
<keyword evidence="3" id="KW-0804">Transcription</keyword>